<keyword evidence="7 11" id="KW-0210">Decarboxylase</keyword>
<comment type="subunit">
    <text evidence="3 11">Monomer.</text>
</comment>
<feature type="active site" evidence="11">
    <location>
        <position position="392"/>
    </location>
</feature>
<evidence type="ECO:0000259" key="14">
    <source>
        <dbReference type="Pfam" id="PF17297"/>
    </source>
</evidence>
<reference evidence="15 16" key="1">
    <citation type="submission" date="2019-10" db="EMBL/GenBank/DDBJ databases">
        <title>Nocardioides novel species isolated from the excrement of Marmot.</title>
        <authorList>
            <person name="Zhang G."/>
        </authorList>
    </citation>
    <scope>NUCLEOTIDE SEQUENCE [LARGE SCALE GENOMIC DNA]</scope>
    <source>
        <strain evidence="16">zg-579</strain>
    </source>
</reference>
<dbReference type="GO" id="GO:0005525">
    <property type="term" value="F:GTP binding"/>
    <property type="evidence" value="ECO:0007669"/>
    <property type="project" value="UniProtKB-UniRule"/>
</dbReference>
<dbReference type="GO" id="GO:0042594">
    <property type="term" value="P:response to starvation"/>
    <property type="evidence" value="ECO:0007669"/>
    <property type="project" value="TreeGrafter"/>
</dbReference>
<comment type="cofactor">
    <cofactor evidence="11">
        <name>Mn(2+)</name>
        <dbReference type="ChEBI" id="CHEBI:29035"/>
    </cofactor>
    <text evidence="11">Binds 1 Mn(2+) ion per subunit.</text>
</comment>
<feature type="binding site" evidence="11">
    <location>
        <begin position="339"/>
        <end position="341"/>
    </location>
    <ligand>
        <name>substrate</name>
    </ligand>
</feature>
<dbReference type="GO" id="GO:0019543">
    <property type="term" value="P:propionate catabolic process"/>
    <property type="evidence" value="ECO:0007669"/>
    <property type="project" value="TreeGrafter"/>
</dbReference>
<dbReference type="InterPro" id="IPR013035">
    <property type="entry name" value="PEP_carboxykinase_C"/>
</dbReference>
<comment type="pathway">
    <text evidence="1 11">Carbohydrate biosynthesis; gluconeogenesis.</text>
</comment>
<dbReference type="PANTHER" id="PTHR11561:SF0">
    <property type="entry name" value="PHOSPHOENOLPYRUVATE CARBOXYKINASE [GTP]-RELATED"/>
    <property type="match status" value="1"/>
</dbReference>
<proteinExistence type="inferred from homology"/>
<sequence>MLYPLSYRRPSAPRRTREDLSRQGPGSRNPTPPRRDCDLRHQPLNDPIVAPRGRGYIQRTGGPAHPRRTPVHTQTNAQKSPTTRPCDPQQLHDTPSIRSTAGGTDAGARASTANAREGTELKAMTAETQAPTTHRGIADFVEKWAAIMQPDSIHWCTGDDQEWDELTRALESTGTFTRLNPQLKPNSFYAASDPIDVARVEDRTYICSVEEKDAGPTNNWMAPDDMKSLMNGLYEGCMKGRTMYVIPFVMGHLESERPMFGIEITDSAYVTASMRVMARMGTNVLRRMEELEADFVEAVHSVGHPLAEGEADVAWPCNETKYIVQFPEERAIWSFGSGYGGNALLGKKCYALRIASVMARDEGWLAEHMLILKLTSPQGVVKYIAAAFPSACGKTNLAMLEPTIPGWKVETLGDDIAWMRIGEDGRLWAVNPEYGFFGVAPGTNYHTNPNAMKTIEKGNSVFTNVALTEDGDVWWEGLENPPAKATSWKGEPWTPESDELSSHANSRYCTPIKQCDILAEEYDDPRGVPIDAILFGGRRKTTVPLVFEARDWTHGTFLGATLSSETTAAAVGAVGVVRRDPMAMLPFIGYNAGDYFSHWINVGKDNDAAKLPKIFYVNWFRRDDEGGFLWPGFGENSRVLKWVVERIDGQAAAEETAIGRVPAPGALDVEGLDLSEDALRRALEVDPEEWKAEIPQIQEWFEKFGDDLPAVLWTELDGLKARLGV</sequence>
<name>A0A6I3JDK1_9ACTN</name>
<dbReference type="AlphaFoldDB" id="A0A6I3JDK1"/>
<dbReference type="Gene3D" id="2.170.8.10">
    <property type="entry name" value="Phosphoenolpyruvate Carboxykinase, domain 2"/>
    <property type="match status" value="1"/>
</dbReference>
<feature type="binding site" evidence="11">
    <location>
        <position position="538"/>
    </location>
    <ligand>
        <name>GTP</name>
        <dbReference type="ChEBI" id="CHEBI:37565"/>
    </ligand>
</feature>
<keyword evidence="4 11" id="KW-0312">Gluconeogenesis</keyword>
<keyword evidence="15" id="KW-0808">Transferase</keyword>
<feature type="binding site" evidence="11">
    <location>
        <begin position="391"/>
        <end position="396"/>
    </location>
    <ligand>
        <name>GTP</name>
        <dbReference type="ChEBI" id="CHEBI:37565"/>
    </ligand>
</feature>
<dbReference type="Pfam" id="PF17297">
    <property type="entry name" value="PEPCK_N"/>
    <property type="match status" value="1"/>
</dbReference>
<dbReference type="InterPro" id="IPR035078">
    <property type="entry name" value="PEP_carboxykinase_GTP_N"/>
</dbReference>
<evidence type="ECO:0000313" key="15">
    <source>
        <dbReference type="EMBL" id="MTB96172.1"/>
    </source>
</evidence>
<dbReference type="Gene3D" id="3.40.449.10">
    <property type="entry name" value="Phosphoenolpyruvate Carboxykinase, domain 1"/>
    <property type="match status" value="1"/>
</dbReference>
<feature type="binding site" evidence="11">
    <location>
        <position position="348"/>
    </location>
    <ligand>
        <name>Mn(2+)</name>
        <dbReference type="ChEBI" id="CHEBI:29035"/>
    </ligand>
</feature>
<evidence type="ECO:0000256" key="6">
    <source>
        <dbReference type="ARBA" id="ARBA00022741"/>
    </source>
</evidence>
<dbReference type="GO" id="GO:0030145">
    <property type="term" value="F:manganese ion binding"/>
    <property type="evidence" value="ECO:0007669"/>
    <property type="project" value="UniProtKB-UniRule"/>
</dbReference>
<feature type="binding site" evidence="11">
    <location>
        <position position="507"/>
    </location>
    <ligand>
        <name>GTP</name>
        <dbReference type="ChEBI" id="CHEBI:37565"/>
    </ligand>
</feature>
<evidence type="ECO:0000256" key="11">
    <source>
        <dbReference type="HAMAP-Rule" id="MF_00452"/>
    </source>
</evidence>
<evidence type="ECO:0000256" key="7">
    <source>
        <dbReference type="ARBA" id="ARBA00022793"/>
    </source>
</evidence>
<feature type="binding site" evidence="11">
    <location>
        <begin position="505"/>
        <end position="507"/>
    </location>
    <ligand>
        <name>substrate</name>
    </ligand>
</feature>
<feature type="region of interest" description="Disordered" evidence="12">
    <location>
        <begin position="481"/>
        <end position="500"/>
    </location>
</feature>
<protein>
    <recommendedName>
        <fullName evidence="11">Phosphoenolpyruvate carboxykinase [GTP]</fullName>
        <shortName evidence="11">PEP carboxykinase</shortName>
        <shortName evidence="11">PEPCK</shortName>
        <ecNumber evidence="11">4.1.1.32</ecNumber>
    </recommendedName>
    <alternativeName>
        <fullName evidence="11">GTP-dependent phosphoenolpyruvate carboxykinase</fullName>
        <shortName evidence="11">GTP-PEPCK</shortName>
    </alternativeName>
</protein>
<comment type="subcellular location">
    <subcellularLocation>
        <location evidence="11">Cytoplasm</location>
    </subcellularLocation>
</comment>
<comment type="similarity">
    <text evidence="2 11">Belongs to the phosphoenolpyruvate carboxykinase [GTP] family.</text>
</comment>
<dbReference type="Gene3D" id="3.90.228.20">
    <property type="match status" value="1"/>
</dbReference>
<comment type="catalytic activity">
    <reaction evidence="11">
        <text>oxaloacetate + GTP = phosphoenolpyruvate + GDP + CO2</text>
        <dbReference type="Rhea" id="RHEA:10388"/>
        <dbReference type="ChEBI" id="CHEBI:16452"/>
        <dbReference type="ChEBI" id="CHEBI:16526"/>
        <dbReference type="ChEBI" id="CHEBI:37565"/>
        <dbReference type="ChEBI" id="CHEBI:58189"/>
        <dbReference type="ChEBI" id="CHEBI:58702"/>
        <dbReference type="EC" id="4.1.1.32"/>
    </reaction>
</comment>
<keyword evidence="10 11" id="KW-0456">Lyase</keyword>
<feature type="binding site" evidence="11">
    <location>
        <position position="199"/>
    </location>
    <ligand>
        <name>substrate</name>
    </ligand>
</feature>
<dbReference type="PANTHER" id="PTHR11561">
    <property type="entry name" value="PHOSPHOENOLPYRUVATE CARBOXYKINASE"/>
    <property type="match status" value="1"/>
</dbReference>
<dbReference type="InterPro" id="IPR008209">
    <property type="entry name" value="PEP_carboxykinase_GTP"/>
</dbReference>
<dbReference type="CDD" id="cd00819">
    <property type="entry name" value="PEPCK_GTP"/>
    <property type="match status" value="1"/>
</dbReference>
<feature type="region of interest" description="Disordered" evidence="12">
    <location>
        <begin position="1"/>
        <end position="134"/>
    </location>
</feature>
<dbReference type="GO" id="GO:0033993">
    <property type="term" value="P:response to lipid"/>
    <property type="evidence" value="ECO:0007669"/>
    <property type="project" value="TreeGrafter"/>
</dbReference>
<dbReference type="FunFam" id="3.40.449.10:FF:000005">
    <property type="entry name" value="Phosphoenolpyruvate carboxykinase [GTP]"/>
    <property type="match status" value="1"/>
</dbReference>
<keyword evidence="15" id="KW-0670">Pyruvate</keyword>
<dbReference type="GO" id="GO:0071333">
    <property type="term" value="P:cellular response to glucose stimulus"/>
    <property type="evidence" value="ECO:0007669"/>
    <property type="project" value="TreeGrafter"/>
</dbReference>
<evidence type="ECO:0000256" key="4">
    <source>
        <dbReference type="ARBA" id="ARBA00022432"/>
    </source>
</evidence>
<feature type="binding site" evidence="11">
    <location>
        <begin position="633"/>
        <end position="636"/>
    </location>
    <ligand>
        <name>GTP</name>
        <dbReference type="ChEBI" id="CHEBI:37565"/>
    </ligand>
</feature>
<evidence type="ECO:0000256" key="1">
    <source>
        <dbReference type="ARBA" id="ARBA00004742"/>
    </source>
</evidence>
<keyword evidence="9 11" id="KW-0464">Manganese</keyword>
<accession>A0A6I3JDK1</accession>
<gene>
    <name evidence="11" type="primary">pckG</name>
    <name evidence="15" type="ORF">GGQ22_13900</name>
</gene>
<feature type="binding site" evidence="11">
    <location>
        <position position="368"/>
    </location>
    <ligand>
        <name>Mn(2+)</name>
        <dbReference type="ChEBI" id="CHEBI:29035"/>
    </ligand>
</feature>
<dbReference type="InterPro" id="IPR018091">
    <property type="entry name" value="PEP_carboxykin_GTP_CS"/>
</dbReference>
<dbReference type="GO" id="GO:0004613">
    <property type="term" value="F:phosphoenolpyruvate carboxykinase (GTP) activity"/>
    <property type="evidence" value="ECO:0007669"/>
    <property type="project" value="UniProtKB-UniRule"/>
</dbReference>
<evidence type="ECO:0000256" key="8">
    <source>
        <dbReference type="ARBA" id="ARBA00023134"/>
    </source>
</evidence>
<keyword evidence="6 11" id="KW-0547">Nucleotide-binding</keyword>
<dbReference type="NCBIfam" id="NF003253">
    <property type="entry name" value="PRK04210.1"/>
    <property type="match status" value="1"/>
</dbReference>
<dbReference type="GO" id="GO:0046327">
    <property type="term" value="P:glycerol biosynthetic process from pyruvate"/>
    <property type="evidence" value="ECO:0007669"/>
    <property type="project" value="TreeGrafter"/>
</dbReference>
<feature type="domain" description="Phosphoenolpyruvate carboxykinase C-terminal P-loop" evidence="13">
    <location>
        <begin position="364"/>
        <end position="722"/>
    </location>
</feature>
<evidence type="ECO:0000256" key="2">
    <source>
        <dbReference type="ARBA" id="ARBA00005796"/>
    </source>
</evidence>
<feature type="compositionally biased region" description="Basic and acidic residues" evidence="12">
    <location>
        <begin position="33"/>
        <end position="43"/>
    </location>
</feature>
<dbReference type="GO" id="GO:0016301">
    <property type="term" value="F:kinase activity"/>
    <property type="evidence" value="ECO:0007669"/>
    <property type="project" value="UniProtKB-KW"/>
</dbReference>
<dbReference type="HAMAP" id="MF_00452">
    <property type="entry name" value="PEPCK_GTP"/>
    <property type="match status" value="1"/>
</dbReference>
<evidence type="ECO:0000256" key="12">
    <source>
        <dbReference type="SAM" id="MobiDB-lite"/>
    </source>
</evidence>
<evidence type="ECO:0000313" key="16">
    <source>
        <dbReference type="Proteomes" id="UP000433406"/>
    </source>
</evidence>
<feature type="compositionally biased region" description="Polar residues" evidence="12">
    <location>
        <begin position="91"/>
        <end position="102"/>
    </location>
</feature>
<dbReference type="EC" id="4.1.1.32" evidence="11"/>
<dbReference type="GO" id="GO:0006094">
    <property type="term" value="P:gluconeogenesis"/>
    <property type="evidence" value="ECO:0007669"/>
    <property type="project" value="UniProtKB-UniRule"/>
</dbReference>
<organism evidence="15 16">
    <name type="scientific">Nocardioides marmotae</name>
    <dbReference type="NCBI Taxonomy" id="2663857"/>
    <lineage>
        <taxon>Bacteria</taxon>
        <taxon>Bacillati</taxon>
        <taxon>Actinomycetota</taxon>
        <taxon>Actinomycetes</taxon>
        <taxon>Propionibacteriales</taxon>
        <taxon>Nocardioidaceae</taxon>
        <taxon>Nocardioides</taxon>
    </lineage>
</organism>
<dbReference type="GO" id="GO:0005829">
    <property type="term" value="C:cytosol"/>
    <property type="evidence" value="ECO:0007669"/>
    <property type="project" value="TreeGrafter"/>
</dbReference>
<dbReference type="SUPFAM" id="SSF53795">
    <property type="entry name" value="PEP carboxykinase-like"/>
    <property type="match status" value="1"/>
</dbReference>
<feature type="domain" description="Phosphoenolpyruvate carboxykinase GTP-utilising N-terminal" evidence="14">
    <location>
        <begin position="139"/>
        <end position="360"/>
    </location>
</feature>
<evidence type="ECO:0000256" key="3">
    <source>
        <dbReference type="ARBA" id="ARBA00011245"/>
    </source>
</evidence>
<feature type="binding site" evidence="11">
    <location>
        <position position="390"/>
    </location>
    <ligand>
        <name>substrate</name>
    </ligand>
</feature>
<feature type="compositionally biased region" description="Polar residues" evidence="12">
    <location>
        <begin position="71"/>
        <end position="83"/>
    </location>
</feature>
<dbReference type="InterPro" id="IPR008210">
    <property type="entry name" value="PEP_carboxykinase_N"/>
</dbReference>
<dbReference type="Proteomes" id="UP000433406">
    <property type="component" value="Unassembled WGS sequence"/>
</dbReference>
<dbReference type="EMBL" id="WLCI01000015">
    <property type="protein sequence ID" value="MTB96172.1"/>
    <property type="molecule type" value="Genomic_DNA"/>
</dbReference>
<keyword evidence="11" id="KW-0963">Cytoplasm</keyword>
<evidence type="ECO:0000259" key="13">
    <source>
        <dbReference type="Pfam" id="PF00821"/>
    </source>
</evidence>
<keyword evidence="15" id="KW-0418">Kinase</keyword>
<keyword evidence="8 11" id="KW-0342">GTP-binding</keyword>
<evidence type="ECO:0000256" key="9">
    <source>
        <dbReference type="ARBA" id="ARBA00023211"/>
    </source>
</evidence>
<comment type="caution">
    <text evidence="15">The sequence shown here is derived from an EMBL/GenBank/DDBJ whole genome shotgun (WGS) entry which is preliminary data.</text>
</comment>
<dbReference type="PROSITE" id="PS00505">
    <property type="entry name" value="PEPCK_GTP"/>
    <property type="match status" value="1"/>
</dbReference>
<dbReference type="SUPFAM" id="SSF68923">
    <property type="entry name" value="PEP carboxykinase N-terminal domain"/>
    <property type="match status" value="1"/>
</dbReference>
<evidence type="ECO:0000256" key="5">
    <source>
        <dbReference type="ARBA" id="ARBA00022723"/>
    </source>
</evidence>
<comment type="function">
    <text evidence="11">Catalyzes the conversion of oxaloacetate (OAA) to phosphoenolpyruvate (PEP), the rate-limiting step in the metabolic pathway that produces glucose from lactate and other precursors derived from the citric acid cycle.</text>
</comment>
<keyword evidence="5 11" id="KW-0479">Metal-binding</keyword>
<evidence type="ECO:0000256" key="10">
    <source>
        <dbReference type="ARBA" id="ARBA00023239"/>
    </source>
</evidence>
<dbReference type="InterPro" id="IPR035077">
    <property type="entry name" value="PEP_carboxykinase_GTP_C"/>
</dbReference>
<dbReference type="GO" id="GO:0006107">
    <property type="term" value="P:oxaloacetate metabolic process"/>
    <property type="evidence" value="ECO:0007669"/>
    <property type="project" value="TreeGrafter"/>
</dbReference>
<dbReference type="UniPathway" id="UPA00138"/>
<keyword evidence="16" id="KW-1185">Reference proteome</keyword>
<dbReference type="Pfam" id="PF00821">
    <property type="entry name" value="PEPCK_GTP"/>
    <property type="match status" value="1"/>
</dbReference>
<feature type="binding site" evidence="11">
    <location>
        <position position="415"/>
    </location>
    <ligand>
        <name>Mn(2+)</name>
        <dbReference type="ChEBI" id="CHEBI:29035"/>
    </ligand>
</feature>